<dbReference type="AlphaFoldDB" id="A0A3M6U9P8"/>
<dbReference type="PANTHER" id="PTHR12526:SF637">
    <property type="entry name" value="GLYCOSYLTRANSFERASE EPSF-RELATED"/>
    <property type="match status" value="1"/>
</dbReference>
<gene>
    <name evidence="2" type="ORF">pdam_00022730</name>
</gene>
<evidence type="ECO:0000313" key="2">
    <source>
        <dbReference type="EMBL" id="RMX50377.1"/>
    </source>
</evidence>
<keyword evidence="1" id="KW-0472">Membrane</keyword>
<dbReference type="PANTHER" id="PTHR12526">
    <property type="entry name" value="GLYCOSYLTRANSFERASE"/>
    <property type="match status" value="1"/>
</dbReference>
<dbReference type="SUPFAM" id="SSF53756">
    <property type="entry name" value="UDP-Glycosyltransferase/glycogen phosphorylase"/>
    <property type="match status" value="1"/>
</dbReference>
<accession>A0A3M6U9P8</accession>
<dbReference type="Pfam" id="PF20706">
    <property type="entry name" value="GT4-conflict"/>
    <property type="match status" value="2"/>
</dbReference>
<evidence type="ECO:0000313" key="3">
    <source>
        <dbReference type="Proteomes" id="UP000275408"/>
    </source>
</evidence>
<name>A0A3M6U9P8_POCDA</name>
<organism evidence="2 3">
    <name type="scientific">Pocillopora damicornis</name>
    <name type="common">Cauliflower coral</name>
    <name type="synonym">Millepora damicornis</name>
    <dbReference type="NCBI Taxonomy" id="46731"/>
    <lineage>
        <taxon>Eukaryota</taxon>
        <taxon>Metazoa</taxon>
        <taxon>Cnidaria</taxon>
        <taxon>Anthozoa</taxon>
        <taxon>Hexacorallia</taxon>
        <taxon>Scleractinia</taxon>
        <taxon>Astrocoeniina</taxon>
        <taxon>Pocilloporidae</taxon>
        <taxon>Pocillopora</taxon>
    </lineage>
</organism>
<dbReference type="EMBL" id="RCHS01001976">
    <property type="protein sequence ID" value="RMX50377.1"/>
    <property type="molecule type" value="Genomic_DNA"/>
</dbReference>
<proteinExistence type="predicted"/>
<dbReference type="CDD" id="cd03801">
    <property type="entry name" value="GT4_PimA-like"/>
    <property type="match status" value="1"/>
</dbReference>
<reference evidence="2 3" key="1">
    <citation type="journal article" date="2018" name="Sci. Rep.">
        <title>Comparative analysis of the Pocillopora damicornis genome highlights role of immune system in coral evolution.</title>
        <authorList>
            <person name="Cunning R."/>
            <person name="Bay R.A."/>
            <person name="Gillette P."/>
            <person name="Baker A.C."/>
            <person name="Traylor-Knowles N."/>
        </authorList>
    </citation>
    <scope>NUCLEOTIDE SEQUENCE [LARGE SCALE GENOMIC DNA]</scope>
    <source>
        <strain evidence="2">RSMAS</strain>
        <tissue evidence="2">Whole animal</tissue>
    </source>
</reference>
<comment type="caution">
    <text evidence="2">The sequence shown here is derived from an EMBL/GenBank/DDBJ whole genome shotgun (WGS) entry which is preliminary data.</text>
</comment>
<dbReference type="OrthoDB" id="100767at2759"/>
<keyword evidence="3" id="KW-1185">Reference proteome</keyword>
<keyword evidence="1" id="KW-0812">Transmembrane</keyword>
<dbReference type="Proteomes" id="UP000275408">
    <property type="component" value="Unassembled WGS sequence"/>
</dbReference>
<feature type="transmembrane region" description="Helical" evidence="1">
    <location>
        <begin position="978"/>
        <end position="999"/>
    </location>
</feature>
<evidence type="ECO:0000256" key="1">
    <source>
        <dbReference type="SAM" id="Phobius"/>
    </source>
</evidence>
<keyword evidence="1" id="KW-1133">Transmembrane helix</keyword>
<sequence length="1006" mass="112771">MNEIQDTIKTVNDEEDATVDTEDGQKTLIKRGKIGGKEDTWHLRKAGASIKLCSGAVQQPVPFTCRCQLWNPKSLSPPVASDEILVSSVIELSHDGPSNLEYRENFEGISFNVALLHSAPYLEGYEVVIKQLTDQVNNEWKELKTENTWHGSETSTVPRWLFPFAQAVCAKSGVSSFAAIWRPKSFIFSRGTAIGPELTCIVPDFPDVSVQIPQSCVPLDQDFCVTIKVQEFPSSELKGEGGLVGPVLYISGSQNVTLIAPVTIRIPLTLRKGKQELAELCPGELRILHCESLVEPHDWKDITGQLDEPARLVDGKVQFKVRHFSGFRPIKLIRALLQSASGLTEFIGKLPSRSRPHLAQFSTCLCKTSVPGHFGLKLFCYPPSLQYDVNRRISECVVPYKGEGSSRKPVCEEEKILVSLSQAIIPQGTDEKNALQFVRFHEDKVFDTGGEVCLGSESVPGVKFFDQSRELLCNVTIVLASQASHPSGVVLPLSEIQRAQEMPLSNRNIQSSVDVDSLHEHGKKLHVTLLATEWCSAKGGLSTINRVLAKQFSLNPNVKVTLFAPPFECKCKEKDKAEAFKCDINIKEADGRMSNSTDPLDWLAFPPEKLHIDVVIGHGWKLGWQAEEIRRSHSCKWVQMVHTCPEELAMHKICDKPLSRDVVIGHDWKLGWQVEEIRRSHLCKWVQMVHTYPEELAMHKICDKPLSRGEEKHVSEVSLSEKADLVVTMGPKLQEAIAKSLRPCEEEKTVLSITSGVFSEFKCVKTTVADLEKFYILVFGRCDPKDLSMKGYDIAAKAVAILRHRSYHLTIIGANTDNQKELVDILVSFGIPHCQLIVRKFCKDREFLIKSLLEFDLVLMPSRTEGFGLTALEALSAGIPILVRGNSGFAEALKKVEFGEFYIVEDFNDANEWAQKIESIRQKERRLRLKEIRQLRTFYEEKYSWESQCQDLVATMSNMVYAEPLRPKLVEVKTNTRWNALIVVAVVGGLLAAFISLLLQRGWIGS</sequence>
<dbReference type="Gene3D" id="3.40.50.2000">
    <property type="entry name" value="Glycogen Phosphorylase B"/>
    <property type="match status" value="1"/>
</dbReference>
<dbReference type="Gene3D" id="2.60.220.30">
    <property type="match status" value="2"/>
</dbReference>
<protein>
    <submittedName>
        <fullName evidence="2">Uncharacterized protein</fullName>
    </submittedName>
</protein>